<evidence type="ECO:0000313" key="2">
    <source>
        <dbReference type="EMBL" id="MDQ0290373.1"/>
    </source>
</evidence>
<proteinExistence type="predicted"/>
<dbReference type="SUPFAM" id="SSF48239">
    <property type="entry name" value="Terpenoid cyclases/Protein prenyltransferases"/>
    <property type="match status" value="1"/>
</dbReference>
<dbReference type="AlphaFoldDB" id="A0AAE3VH30"/>
<sequence length="418" mass="47093">MRKIIAVLAMAVTLASNADANDQATTSTSLIEQLRPFCSEQTWLDLQKPPPISKQIVTQSIEAARTYYLNQQKTEGNFTYALDISTGDVFEDDNAVRQAGALWGLACLNRDRFNEPTRRAVILGLDFFAKQTRALPSGEAATVYGEDETISTGMVALYCLSIIDFITGQEKFLPEDVLKRFRLQLDIHLHYLRSMEMADGSWARVYDVPSGYREPVASAYYDGECLLAYCKAARYLGKTELIPRINDALPKLIKRYTLDCWQPGGDRELSKGFYQWGCMACNEYQQAGWEPHADLARHSAIALSWWLLHENQLASRQGNTSYAIEGLIAAWHCAKALNDQSAMTSIRRNCEDIMANLISWQYGGPLMQHNPYLSTLERVPPKAFGGITSSRDSSVVRIDIVQHQVHAMLMMLNAFYQE</sequence>
<accession>A0AAE3VH30</accession>
<keyword evidence="2" id="KW-0436">Ligase</keyword>
<name>A0AAE3VH30_9BACT</name>
<feature type="signal peptide" evidence="1">
    <location>
        <begin position="1"/>
        <end position="20"/>
    </location>
</feature>
<dbReference type="Proteomes" id="UP001238163">
    <property type="component" value="Unassembled WGS sequence"/>
</dbReference>
<dbReference type="InterPro" id="IPR008930">
    <property type="entry name" value="Terpenoid_cyclase/PrenylTrfase"/>
</dbReference>
<dbReference type="GO" id="GO:0047480">
    <property type="term" value="F:UDP-N-acetylmuramoyl-tripeptide-D-alanyl-D-alanine ligase activity"/>
    <property type="evidence" value="ECO:0007669"/>
    <property type="project" value="UniProtKB-EC"/>
</dbReference>
<dbReference type="RefSeq" id="WP_307261859.1">
    <property type="nucleotide sequence ID" value="NZ_JAUSVL010000001.1"/>
</dbReference>
<dbReference type="EC" id="6.3.2.10" evidence="2"/>
<reference evidence="2" key="1">
    <citation type="submission" date="2023-07" db="EMBL/GenBank/DDBJ databases">
        <title>Genomic Encyclopedia of Type Strains, Phase IV (KMG-IV): sequencing the most valuable type-strain genomes for metagenomic binning, comparative biology and taxonomic classification.</title>
        <authorList>
            <person name="Goeker M."/>
        </authorList>
    </citation>
    <scope>NUCLEOTIDE SEQUENCE</scope>
    <source>
        <strain evidence="2">DSM 24202</strain>
    </source>
</reference>
<comment type="caution">
    <text evidence="2">The sequence shown here is derived from an EMBL/GenBank/DDBJ whole genome shotgun (WGS) entry which is preliminary data.</text>
</comment>
<gene>
    <name evidence="2" type="ORF">J3R75_002480</name>
</gene>
<protein>
    <submittedName>
        <fullName evidence="2">UDP-N-acetylmuramoyl-tripeptide--D-alanyl-D-alanine ligase</fullName>
        <ecNumber evidence="2">6.3.2.10</ecNumber>
    </submittedName>
</protein>
<evidence type="ECO:0000256" key="1">
    <source>
        <dbReference type="SAM" id="SignalP"/>
    </source>
</evidence>
<keyword evidence="1" id="KW-0732">Signal</keyword>
<dbReference type="EMBL" id="JAUSVL010000001">
    <property type="protein sequence ID" value="MDQ0290373.1"/>
    <property type="molecule type" value="Genomic_DNA"/>
</dbReference>
<organism evidence="2 3">
    <name type="scientific">Oligosphaera ethanolica</name>
    <dbReference type="NCBI Taxonomy" id="760260"/>
    <lineage>
        <taxon>Bacteria</taxon>
        <taxon>Pseudomonadati</taxon>
        <taxon>Lentisphaerota</taxon>
        <taxon>Oligosphaeria</taxon>
        <taxon>Oligosphaerales</taxon>
        <taxon>Oligosphaeraceae</taxon>
        <taxon>Oligosphaera</taxon>
    </lineage>
</organism>
<evidence type="ECO:0000313" key="3">
    <source>
        <dbReference type="Proteomes" id="UP001238163"/>
    </source>
</evidence>
<keyword evidence="3" id="KW-1185">Reference proteome</keyword>
<feature type="chain" id="PRO_5042195292" evidence="1">
    <location>
        <begin position="21"/>
        <end position="418"/>
    </location>
</feature>